<dbReference type="InterPro" id="IPR057207">
    <property type="entry name" value="FBXL15_LRR"/>
</dbReference>
<dbReference type="PANTHER" id="PTHR13318:SF95">
    <property type="entry name" value="F-BOX PROTEIN YLR352W"/>
    <property type="match status" value="1"/>
</dbReference>
<dbReference type="PANTHER" id="PTHR13318">
    <property type="entry name" value="PARTNER OF PAIRED, ISOFORM B-RELATED"/>
    <property type="match status" value="1"/>
</dbReference>
<name>A0ABM0N024_SACKO</name>
<dbReference type="GeneID" id="102809368"/>
<dbReference type="RefSeq" id="XP_006825615.1">
    <property type="nucleotide sequence ID" value="XM_006825552.1"/>
</dbReference>
<dbReference type="InterPro" id="IPR006553">
    <property type="entry name" value="Leu-rich_rpt_Cys-con_subtyp"/>
</dbReference>
<dbReference type="SMART" id="SM00367">
    <property type="entry name" value="LRR_CC"/>
    <property type="match status" value="5"/>
</dbReference>
<sequence length="346" mass="39398">MARRGACRAVAEANSQLLTNQSLANSEFGKLPDNIMLDIFSFMDTHDKCRVARVCKSWNRLINDKSLWQHVDLQNCRVNLRNVWKVVRNHLSTSLKSLKLRGFLNSVKNTECLSNAVLMDLKERCPNLKYLEVVEANFGALEVTSLPKSLATLVLRSCQLPMRWFKGMKEHNALPELEYLDLTRCTRIAQFDLRDIAIRKHIKVLKLSNCYRINDTGVQHITEEFPDLEVLELNACDITDLSLHHISRHLKKLKMLNLSQCVSLSDSGVVSLSTLKSLHWLSVYQCHKLSEDGIVQVARSMKSLTYFNVSGVKNVTNETKELIKVALAGCEVCVDGDECPYIRCIY</sequence>
<dbReference type="PROSITE" id="PS50181">
    <property type="entry name" value="FBOX"/>
    <property type="match status" value="1"/>
</dbReference>
<gene>
    <name evidence="3" type="primary">LOC102809368</name>
</gene>
<organism evidence="2 3">
    <name type="scientific">Saccoglossus kowalevskii</name>
    <name type="common">Acorn worm</name>
    <dbReference type="NCBI Taxonomy" id="10224"/>
    <lineage>
        <taxon>Eukaryota</taxon>
        <taxon>Metazoa</taxon>
        <taxon>Hemichordata</taxon>
        <taxon>Enteropneusta</taxon>
        <taxon>Harrimaniidae</taxon>
        <taxon>Saccoglossus</taxon>
    </lineage>
</organism>
<evidence type="ECO:0000259" key="1">
    <source>
        <dbReference type="PROSITE" id="PS50181"/>
    </source>
</evidence>
<dbReference type="InterPro" id="IPR032675">
    <property type="entry name" value="LRR_dom_sf"/>
</dbReference>
<protein>
    <submittedName>
        <fullName evidence="3">F-box/LRR-repeat protein 12-like</fullName>
    </submittedName>
</protein>
<dbReference type="SMART" id="SM00256">
    <property type="entry name" value="FBOX"/>
    <property type="match status" value="1"/>
</dbReference>
<dbReference type="Pfam" id="PF12937">
    <property type="entry name" value="F-box-like"/>
    <property type="match status" value="1"/>
</dbReference>
<dbReference type="Pfam" id="PF25372">
    <property type="entry name" value="DUF7885"/>
    <property type="match status" value="1"/>
</dbReference>
<dbReference type="SUPFAM" id="SSF52047">
    <property type="entry name" value="RNI-like"/>
    <property type="match status" value="1"/>
</dbReference>
<keyword evidence="2" id="KW-1185">Reference proteome</keyword>
<reference evidence="3" key="1">
    <citation type="submission" date="2025-08" db="UniProtKB">
        <authorList>
            <consortium name="RefSeq"/>
        </authorList>
    </citation>
    <scope>IDENTIFICATION</scope>
    <source>
        <tissue evidence="3">Testes</tissue>
    </source>
</reference>
<proteinExistence type="predicted"/>
<evidence type="ECO:0000313" key="2">
    <source>
        <dbReference type="Proteomes" id="UP000694865"/>
    </source>
</evidence>
<evidence type="ECO:0000313" key="3">
    <source>
        <dbReference type="RefSeq" id="XP_006825615.1"/>
    </source>
</evidence>
<feature type="domain" description="F-box" evidence="1">
    <location>
        <begin position="25"/>
        <end position="71"/>
    </location>
</feature>
<accession>A0ABM0N024</accession>
<dbReference type="Proteomes" id="UP000694865">
    <property type="component" value="Unplaced"/>
</dbReference>
<dbReference type="Gene3D" id="3.80.10.10">
    <property type="entry name" value="Ribonuclease Inhibitor"/>
    <property type="match status" value="1"/>
</dbReference>
<dbReference type="InterPro" id="IPR001810">
    <property type="entry name" value="F-box_dom"/>
</dbReference>